<proteinExistence type="predicted"/>
<dbReference type="PATRIC" id="fig|1434110.4.peg.2011"/>
<dbReference type="KEGG" id="mhor:MSHOH_1594"/>
<reference evidence="1 2" key="1">
    <citation type="submission" date="2014-07" db="EMBL/GenBank/DDBJ databases">
        <title>Methanogenic archaea and the global carbon cycle.</title>
        <authorList>
            <person name="Henriksen J.R."/>
            <person name="Luke J."/>
            <person name="Reinhart S."/>
            <person name="Benedict M.N."/>
            <person name="Youngblut N.D."/>
            <person name="Metcalf M.E."/>
            <person name="Whitaker R.J."/>
            <person name="Metcalf W.W."/>
        </authorList>
    </citation>
    <scope>NUCLEOTIDE SEQUENCE [LARGE SCALE GENOMIC DNA]</scope>
    <source>
        <strain evidence="1 2">HB-1</strain>
    </source>
</reference>
<protein>
    <submittedName>
        <fullName evidence="1">Uncharacterized protein</fullName>
    </submittedName>
</protein>
<dbReference type="RefSeq" id="WP_048138898.1">
    <property type="nucleotide sequence ID" value="NZ_CP009516.1"/>
</dbReference>
<name>A0A0E3SDA9_9EURY</name>
<evidence type="ECO:0000313" key="2">
    <source>
        <dbReference type="Proteomes" id="UP000033101"/>
    </source>
</evidence>
<dbReference type="HOGENOM" id="CLU_1782520_0_0_2"/>
<keyword evidence="2" id="KW-1185">Reference proteome</keyword>
<dbReference type="OrthoDB" id="142636at2157"/>
<dbReference type="GeneID" id="24830803"/>
<organism evidence="1 2">
    <name type="scientific">Methanosarcina horonobensis HB-1 = JCM 15518</name>
    <dbReference type="NCBI Taxonomy" id="1434110"/>
    <lineage>
        <taxon>Archaea</taxon>
        <taxon>Methanobacteriati</taxon>
        <taxon>Methanobacteriota</taxon>
        <taxon>Stenosarchaea group</taxon>
        <taxon>Methanomicrobia</taxon>
        <taxon>Methanosarcinales</taxon>
        <taxon>Methanosarcinaceae</taxon>
        <taxon>Methanosarcina</taxon>
    </lineage>
</organism>
<dbReference type="Proteomes" id="UP000033101">
    <property type="component" value="Chromosome"/>
</dbReference>
<sequence>MSRIISDLQKKEVFKAIPAQLTIGETTVTASKIWSNQKLTSYPAVTLNISQDGIPALQMSWTVFLYYQAILTLTETTQGIPGVILAEALAGQIVSAVETWIDLLAENVLIFYYRSSNP</sequence>
<evidence type="ECO:0000313" key="1">
    <source>
        <dbReference type="EMBL" id="AKB78077.1"/>
    </source>
</evidence>
<gene>
    <name evidence="1" type="ORF">MSHOH_1594</name>
</gene>
<accession>A0A0E3SDA9</accession>
<dbReference type="AlphaFoldDB" id="A0A0E3SDA9"/>
<dbReference type="EMBL" id="CP009516">
    <property type="protein sequence ID" value="AKB78077.1"/>
    <property type="molecule type" value="Genomic_DNA"/>
</dbReference>